<evidence type="ECO:0000313" key="2">
    <source>
        <dbReference type="Proteomes" id="UP000634136"/>
    </source>
</evidence>
<gene>
    <name evidence="1" type="ORF">G2W53_030345</name>
</gene>
<name>A0A834T8Z8_9FABA</name>
<keyword evidence="2" id="KW-1185">Reference proteome</keyword>
<dbReference type="InterPro" id="IPR018616">
    <property type="entry name" value="GUCD1"/>
</dbReference>
<reference evidence="1" key="1">
    <citation type="submission" date="2020-09" db="EMBL/GenBank/DDBJ databases">
        <title>Genome-Enabled Discovery of Anthraquinone Biosynthesis in Senna tora.</title>
        <authorList>
            <person name="Kang S.-H."/>
            <person name="Pandey R.P."/>
            <person name="Lee C.-M."/>
            <person name="Sim J.-S."/>
            <person name="Jeong J.-T."/>
            <person name="Choi B.-S."/>
            <person name="Jung M."/>
            <person name="Ginzburg D."/>
            <person name="Zhao K."/>
            <person name="Won S.Y."/>
            <person name="Oh T.-J."/>
            <person name="Yu Y."/>
            <person name="Kim N.-H."/>
            <person name="Lee O.R."/>
            <person name="Lee T.-H."/>
            <person name="Bashyal P."/>
            <person name="Kim T.-S."/>
            <person name="Lee W.-H."/>
            <person name="Kawkins C."/>
            <person name="Kim C.-K."/>
            <person name="Kim J.S."/>
            <person name="Ahn B.O."/>
            <person name="Rhee S.Y."/>
            <person name="Sohng J.K."/>
        </authorList>
    </citation>
    <scope>NUCLEOTIDE SEQUENCE</scope>
    <source>
        <tissue evidence="1">Leaf</tissue>
    </source>
</reference>
<protein>
    <submittedName>
        <fullName evidence="1">Protein GUCD1-like isoform X1</fullName>
    </submittedName>
</protein>
<organism evidence="1 2">
    <name type="scientific">Senna tora</name>
    <dbReference type="NCBI Taxonomy" id="362788"/>
    <lineage>
        <taxon>Eukaryota</taxon>
        <taxon>Viridiplantae</taxon>
        <taxon>Streptophyta</taxon>
        <taxon>Embryophyta</taxon>
        <taxon>Tracheophyta</taxon>
        <taxon>Spermatophyta</taxon>
        <taxon>Magnoliopsida</taxon>
        <taxon>eudicotyledons</taxon>
        <taxon>Gunneridae</taxon>
        <taxon>Pentapetalae</taxon>
        <taxon>rosids</taxon>
        <taxon>fabids</taxon>
        <taxon>Fabales</taxon>
        <taxon>Fabaceae</taxon>
        <taxon>Caesalpinioideae</taxon>
        <taxon>Cassia clade</taxon>
        <taxon>Senna</taxon>
    </lineage>
</organism>
<dbReference type="AlphaFoldDB" id="A0A834T8Z8"/>
<dbReference type="Pfam" id="PF09778">
    <property type="entry name" value="Guanylate_cyc_2"/>
    <property type="match status" value="1"/>
</dbReference>
<proteinExistence type="predicted"/>
<dbReference type="PANTHER" id="PTHR31400:SF1">
    <property type="entry name" value="PROTEIN GUCD1"/>
    <property type="match status" value="1"/>
</dbReference>
<dbReference type="EMBL" id="JAAIUW010000009">
    <property type="protein sequence ID" value="KAF7816376.1"/>
    <property type="molecule type" value="Genomic_DNA"/>
</dbReference>
<evidence type="ECO:0000313" key="1">
    <source>
        <dbReference type="EMBL" id="KAF7816376.1"/>
    </source>
</evidence>
<accession>A0A834T8Z8</accession>
<dbReference type="Proteomes" id="UP000634136">
    <property type="component" value="Unassembled WGS sequence"/>
</dbReference>
<dbReference type="PANTHER" id="PTHR31400">
    <property type="entry name" value="GUANYLYL CYCLASE DOMAIN CONTAINING PROTEIN 1 GUCD1"/>
    <property type="match status" value="1"/>
</dbReference>
<comment type="caution">
    <text evidence="1">The sequence shown here is derived from an EMBL/GenBank/DDBJ whole genome shotgun (WGS) entry which is preliminary data.</text>
</comment>
<dbReference type="OrthoDB" id="206796at2759"/>
<sequence>MLQKFSVNFSYFTVTFGANPNYCVESFYKEQLPNDLERVDMLFQKAREAGINIQCRSVSGEEISILILSGKYIAIALVDHSKLSHVWQDVHVPAIFCDNSGYTG</sequence>